<dbReference type="EMBL" id="JAATLK010000001">
    <property type="protein sequence ID" value="NIZ47272.1"/>
    <property type="molecule type" value="Genomic_DNA"/>
</dbReference>
<proteinExistence type="predicted"/>
<accession>A0A968GCC1</accession>
<keyword evidence="2" id="KW-1185">Reference proteome</keyword>
<dbReference type="RefSeq" id="WP_167703681.1">
    <property type="nucleotide sequence ID" value="NZ_CP118168.1"/>
</dbReference>
<reference evidence="1" key="1">
    <citation type="submission" date="2020-03" db="EMBL/GenBank/DDBJ databases">
        <title>Spirochaetal bacteria isolated from arthropods constitute a novel genus Entomospira genus novum within the order Spirochaetales.</title>
        <authorList>
            <person name="Grana-Miraglia L."/>
            <person name="Sikutova S."/>
            <person name="Fingerle V."/>
            <person name="Sing A."/>
            <person name="Castillo-Ramirez S."/>
            <person name="Margos G."/>
            <person name="Rudolf I."/>
        </authorList>
    </citation>
    <scope>NUCLEOTIDE SEQUENCE</scope>
    <source>
        <strain evidence="1">BR208</strain>
    </source>
</reference>
<comment type="caution">
    <text evidence="1">The sequence shown here is derived from an EMBL/GenBank/DDBJ whole genome shotgun (WGS) entry which is preliminary data.</text>
</comment>
<dbReference type="AlphaFoldDB" id="A0A968GCC1"/>
<sequence length="261" mass="29981">MKKLTTSILLILFSLSHWLSAFSGSRWYGTEIAIYKHADPLTYGYASQTSDLLLRDIYEFTQTPAANVISSNHEEGFLTATLVDATTVSALEALFAEVTTSPASSSPFKIEGFYNSIQFDHIHLHRITQYHHYNEFNHQITTLLPRIHYLYNDLETDIMIEFSLEYAPIDMLLHIDSTINDDQYAFSIIEQYKQNYVLRIHRTNTLHTAEAPTMEDIMLAATFLGSPEQPWRGIPPGNNQLYTIIKQLEAHPSMKIYRNVQ</sequence>
<evidence type="ECO:0000313" key="1">
    <source>
        <dbReference type="EMBL" id="NIZ47272.1"/>
    </source>
</evidence>
<protein>
    <submittedName>
        <fullName evidence="1">Uncharacterized protein</fullName>
    </submittedName>
</protein>
<organism evidence="1 2">
    <name type="scientific">Entomospira nematocerorum</name>
    <dbReference type="NCBI Taxonomy" id="2719987"/>
    <lineage>
        <taxon>Bacteria</taxon>
        <taxon>Pseudomonadati</taxon>
        <taxon>Spirochaetota</taxon>
        <taxon>Spirochaetia</taxon>
        <taxon>Spirochaetales</taxon>
        <taxon>Spirochaetaceae</taxon>
        <taxon>Entomospira</taxon>
    </lineage>
</organism>
<name>A0A968GCC1_9SPIO</name>
<evidence type="ECO:0000313" key="2">
    <source>
        <dbReference type="Proteomes" id="UP000752013"/>
    </source>
</evidence>
<dbReference type="Proteomes" id="UP000752013">
    <property type="component" value="Unassembled WGS sequence"/>
</dbReference>
<gene>
    <name evidence="1" type="ORF">HCT46_05000</name>
</gene>